<evidence type="ECO:0000256" key="1">
    <source>
        <dbReference type="SAM" id="Coils"/>
    </source>
</evidence>
<dbReference type="KEGG" id="scac:106091429"/>
<dbReference type="Proteomes" id="UP000095300">
    <property type="component" value="Unassembled WGS sequence"/>
</dbReference>
<accession>A0A1I8NTY6</accession>
<name>A0A1I8NTY6_STOCA</name>
<dbReference type="EnsemblMetazoa" id="SCAU002002-RA">
    <property type="protein sequence ID" value="SCAU002002-PA"/>
    <property type="gene ID" value="SCAU002002"/>
</dbReference>
<proteinExistence type="predicted"/>
<gene>
    <name evidence="2" type="primary">106091429</name>
</gene>
<feature type="coiled-coil region" evidence="1">
    <location>
        <begin position="6"/>
        <end position="33"/>
    </location>
</feature>
<organism evidence="2 3">
    <name type="scientific">Stomoxys calcitrans</name>
    <name type="common">Stable fly</name>
    <name type="synonym">Conops calcitrans</name>
    <dbReference type="NCBI Taxonomy" id="35570"/>
    <lineage>
        <taxon>Eukaryota</taxon>
        <taxon>Metazoa</taxon>
        <taxon>Ecdysozoa</taxon>
        <taxon>Arthropoda</taxon>
        <taxon>Hexapoda</taxon>
        <taxon>Insecta</taxon>
        <taxon>Pterygota</taxon>
        <taxon>Neoptera</taxon>
        <taxon>Endopterygota</taxon>
        <taxon>Diptera</taxon>
        <taxon>Brachycera</taxon>
        <taxon>Muscomorpha</taxon>
        <taxon>Muscoidea</taxon>
        <taxon>Muscidae</taxon>
        <taxon>Stomoxys</taxon>
    </lineage>
</organism>
<dbReference type="AlphaFoldDB" id="A0A1I8NTY6"/>
<evidence type="ECO:0000313" key="2">
    <source>
        <dbReference type="EnsemblMetazoa" id="SCAU002002-PA"/>
    </source>
</evidence>
<keyword evidence="1" id="KW-0175">Coiled coil</keyword>
<keyword evidence="3" id="KW-1185">Reference proteome</keyword>
<sequence length="154" mass="18205">MNMDCKIRAVQEIRQWESDLKKYLSELEDAAFKCLEMIKAQDGTDNFRQKAEMMLLDAMFIVESCEMILICVCKKIQQLGILMFELGSQNSSNRKESQILLETLWQYKLFEESVQERMSVLPIKVEQIAKDKHLLPNLPNKLWLQFKRIIVVMR</sequence>
<evidence type="ECO:0000313" key="3">
    <source>
        <dbReference type="Proteomes" id="UP000095300"/>
    </source>
</evidence>
<protein>
    <submittedName>
        <fullName evidence="2">Uncharacterized protein</fullName>
    </submittedName>
</protein>
<dbReference type="VEuPathDB" id="VectorBase:SCAU002002"/>
<reference evidence="2" key="1">
    <citation type="submission" date="2020-05" db="UniProtKB">
        <authorList>
            <consortium name="EnsemblMetazoa"/>
        </authorList>
    </citation>
    <scope>IDENTIFICATION</scope>
    <source>
        <strain evidence="2">USDA</strain>
    </source>
</reference>